<dbReference type="EMBL" id="LT859958">
    <property type="protein sequence ID" value="SMX54160.1"/>
    <property type="molecule type" value="Genomic_DNA"/>
</dbReference>
<accession>A0A1Y6K817</accession>
<evidence type="ECO:0000313" key="2">
    <source>
        <dbReference type="Proteomes" id="UP000195514"/>
    </source>
</evidence>
<gene>
    <name evidence="1" type="ORF">CFX1CAM_1095</name>
</gene>
<proteinExistence type="predicted"/>
<sequence>MTLHSVPEKRKTISYCLNFNYKQYLSKGFLDHYLTSFVKIMRIGWFGWIIFSEIQIS</sequence>
<dbReference type="Proteomes" id="UP000195514">
    <property type="component" value="Chromosome I"/>
</dbReference>
<name>A0A1Y6K817_9CHLR</name>
<organism evidence="1 2">
    <name type="scientific">Candidatus Brevifilum fermentans</name>
    <dbReference type="NCBI Taxonomy" id="1986204"/>
    <lineage>
        <taxon>Bacteria</taxon>
        <taxon>Bacillati</taxon>
        <taxon>Chloroflexota</taxon>
        <taxon>Anaerolineae</taxon>
        <taxon>Anaerolineales</taxon>
        <taxon>Anaerolineaceae</taxon>
        <taxon>Candidatus Brevifilum</taxon>
    </lineage>
</organism>
<protein>
    <submittedName>
        <fullName evidence="1">Uncharacterized protein</fullName>
    </submittedName>
</protein>
<reference evidence="2" key="1">
    <citation type="submission" date="2017-05" db="EMBL/GenBank/DDBJ databases">
        <authorList>
            <person name="Kirkegaard R."/>
            <person name="Mcilroy J S."/>
        </authorList>
    </citation>
    <scope>NUCLEOTIDE SEQUENCE [LARGE SCALE GENOMIC DNA]</scope>
</reference>
<dbReference type="KEGG" id="abat:CFX1CAM_1095"/>
<evidence type="ECO:0000313" key="1">
    <source>
        <dbReference type="EMBL" id="SMX54160.1"/>
    </source>
</evidence>
<dbReference type="AlphaFoldDB" id="A0A1Y6K817"/>
<keyword evidence="2" id="KW-1185">Reference proteome</keyword>